<evidence type="ECO:0000313" key="4">
    <source>
        <dbReference type="EMBL" id="OBW91401.1"/>
    </source>
</evidence>
<dbReference type="PATRIC" id="fig|505345.7.peg.1547"/>
<reference evidence="4 5" key="1">
    <citation type="submission" date="2014-11" db="EMBL/GenBank/DDBJ databases">
        <title>Pan-genome of Gallibacterium spp.</title>
        <authorList>
            <person name="Kudirkiene E."/>
            <person name="Bojesen A.M."/>
        </authorList>
    </citation>
    <scope>NUCLEOTIDE SEQUENCE [LARGE SCALE GENOMIC DNA]</scope>
    <source>
        <strain evidence="4 5">F151</strain>
    </source>
</reference>
<keyword evidence="2" id="KW-0012">Acyltransferase</keyword>
<sequence length="146" mass="16619">MKIYPMQISDYEDIYQLWCSCKGMGLNDLDDSKIGIERFLQRNPDTCFVAKNGQKVVGVILAGHDGRRGYIYHTAVAPPYRHQGIATALTHSVLNAFQQLQIHKVALLVFAHNQAANAFWEKMGFTAREDIIYRNKALCEMVRIDT</sequence>
<feature type="domain" description="N-acetyltransferase" evidence="3">
    <location>
        <begin position="1"/>
        <end position="145"/>
    </location>
</feature>
<organism evidence="4 5">
    <name type="scientific">Gallibacterium genomosp. 3</name>
    <dbReference type="NCBI Taxonomy" id="505345"/>
    <lineage>
        <taxon>Bacteria</taxon>
        <taxon>Pseudomonadati</taxon>
        <taxon>Pseudomonadota</taxon>
        <taxon>Gammaproteobacteria</taxon>
        <taxon>Pasteurellales</taxon>
        <taxon>Pasteurellaceae</taxon>
        <taxon>Gallibacterium</taxon>
    </lineage>
</organism>
<evidence type="ECO:0000313" key="5">
    <source>
        <dbReference type="Proteomes" id="UP000243558"/>
    </source>
</evidence>
<gene>
    <name evidence="4" type="ORF">QV01_07830</name>
</gene>
<keyword evidence="5" id="KW-1185">Reference proteome</keyword>
<dbReference type="PANTHER" id="PTHR43072:SF51">
    <property type="entry name" value="ABC SUPERFAMILY TRANSPORT PROTEIN"/>
    <property type="match status" value="1"/>
</dbReference>
<comment type="caution">
    <text evidence="4">The sequence shown here is derived from an EMBL/GenBank/DDBJ whole genome shotgun (WGS) entry which is preliminary data.</text>
</comment>
<dbReference type="OrthoDB" id="1821130at2"/>
<dbReference type="InterPro" id="IPR017255">
    <property type="entry name" value="AcTrfase_GNAT_prd"/>
</dbReference>
<dbReference type="PIRSF" id="PIRSF037663">
    <property type="entry name" value="Acetyltransf_GNAT_prd"/>
    <property type="match status" value="1"/>
</dbReference>
<dbReference type="Pfam" id="PF00583">
    <property type="entry name" value="Acetyltransf_1"/>
    <property type="match status" value="1"/>
</dbReference>
<dbReference type="AlphaFoldDB" id="A0A1A7NPF9"/>
<dbReference type="Proteomes" id="UP000243558">
    <property type="component" value="Unassembled WGS sequence"/>
</dbReference>
<dbReference type="InterPro" id="IPR016181">
    <property type="entry name" value="Acyl_CoA_acyltransferase"/>
</dbReference>
<keyword evidence="1" id="KW-0808">Transferase</keyword>
<evidence type="ECO:0000256" key="2">
    <source>
        <dbReference type="ARBA" id="ARBA00023315"/>
    </source>
</evidence>
<evidence type="ECO:0000256" key="1">
    <source>
        <dbReference type="ARBA" id="ARBA00022679"/>
    </source>
</evidence>
<dbReference type="SUPFAM" id="SSF55729">
    <property type="entry name" value="Acyl-CoA N-acyltransferases (Nat)"/>
    <property type="match status" value="1"/>
</dbReference>
<proteinExistence type="predicted"/>
<dbReference type="PROSITE" id="PS51186">
    <property type="entry name" value="GNAT"/>
    <property type="match status" value="1"/>
</dbReference>
<name>A0A1A7NPF9_9PAST</name>
<dbReference type="RefSeq" id="WP_065239589.1">
    <property type="nucleotide sequence ID" value="NZ_JTJM01000035.1"/>
</dbReference>
<accession>A0A1A7NPF9</accession>
<protein>
    <recommendedName>
        <fullName evidence="3">N-acetyltransferase domain-containing protein</fullName>
    </recommendedName>
</protein>
<evidence type="ECO:0000259" key="3">
    <source>
        <dbReference type="PROSITE" id="PS51186"/>
    </source>
</evidence>
<dbReference type="Gene3D" id="3.40.630.30">
    <property type="match status" value="1"/>
</dbReference>
<dbReference type="PANTHER" id="PTHR43072">
    <property type="entry name" value="N-ACETYLTRANSFERASE"/>
    <property type="match status" value="1"/>
</dbReference>
<dbReference type="InterPro" id="IPR000182">
    <property type="entry name" value="GNAT_dom"/>
</dbReference>
<dbReference type="CDD" id="cd04301">
    <property type="entry name" value="NAT_SF"/>
    <property type="match status" value="1"/>
</dbReference>
<dbReference type="EMBL" id="JTJM01000035">
    <property type="protein sequence ID" value="OBW91401.1"/>
    <property type="molecule type" value="Genomic_DNA"/>
</dbReference>
<dbReference type="GO" id="GO:0016747">
    <property type="term" value="F:acyltransferase activity, transferring groups other than amino-acyl groups"/>
    <property type="evidence" value="ECO:0007669"/>
    <property type="project" value="InterPro"/>
</dbReference>